<evidence type="ECO:0000313" key="1">
    <source>
        <dbReference type="EMBL" id="GEP45419.1"/>
    </source>
</evidence>
<dbReference type="EMBL" id="BKAG01000049">
    <property type="protein sequence ID" value="GEP45419.1"/>
    <property type="molecule type" value="Genomic_DNA"/>
</dbReference>
<dbReference type="AlphaFoldDB" id="A0A512MF96"/>
<accession>A0A512MF96</accession>
<reference evidence="1 2" key="1">
    <citation type="submission" date="2019-07" db="EMBL/GenBank/DDBJ databases">
        <title>Whole genome shotgun sequence of Brevifollis gellanilyticus NBRC 108608.</title>
        <authorList>
            <person name="Hosoyama A."/>
            <person name="Uohara A."/>
            <person name="Ohji S."/>
            <person name="Ichikawa N."/>
        </authorList>
    </citation>
    <scope>NUCLEOTIDE SEQUENCE [LARGE SCALE GENOMIC DNA]</scope>
    <source>
        <strain evidence="1 2">NBRC 108608</strain>
    </source>
</reference>
<gene>
    <name evidence="1" type="ORF">BGE01nite_47100</name>
</gene>
<name>A0A512MF96_9BACT</name>
<keyword evidence="2" id="KW-1185">Reference proteome</keyword>
<organism evidence="1 2">
    <name type="scientific">Brevifollis gellanilyticus</name>
    <dbReference type="NCBI Taxonomy" id="748831"/>
    <lineage>
        <taxon>Bacteria</taxon>
        <taxon>Pseudomonadati</taxon>
        <taxon>Verrucomicrobiota</taxon>
        <taxon>Verrucomicrobiia</taxon>
        <taxon>Verrucomicrobiales</taxon>
        <taxon>Verrucomicrobiaceae</taxon>
    </lineage>
</organism>
<dbReference type="Proteomes" id="UP000321577">
    <property type="component" value="Unassembled WGS sequence"/>
</dbReference>
<comment type="caution">
    <text evidence="1">The sequence shown here is derived from an EMBL/GenBank/DDBJ whole genome shotgun (WGS) entry which is preliminary data.</text>
</comment>
<proteinExistence type="predicted"/>
<evidence type="ECO:0000313" key="2">
    <source>
        <dbReference type="Proteomes" id="UP000321577"/>
    </source>
</evidence>
<sequence length="130" mass="14494">MTATSLTPALILRELAKMSVSEVEGVMGKLQVITAVKKGALKPTEARLLKVINATLPATERLNYRKLTTKRKNGTLTPVEHRELLRLSDEVETLHARRMQSVVKLAALRKVTVPEMMKRLGLPRLPPVHV</sequence>
<protein>
    <submittedName>
        <fullName evidence="1">Uncharacterized protein</fullName>
    </submittedName>
</protein>